<evidence type="ECO:0000313" key="3">
    <source>
        <dbReference type="Proteomes" id="UP001597389"/>
    </source>
</evidence>
<protein>
    <submittedName>
        <fullName evidence="2">VWA domain-containing protein</fullName>
    </submittedName>
</protein>
<proteinExistence type="predicted"/>
<sequence length="326" mass="36223">MLSFLHPWFFVLLVVPVVLRRLLPAYKETRQAVRVPWFQRVSTLVGGTPAEGAVVSEVSWWQLIVRYGLWILLVAALARPQWVEPAISRVTPTRDLLLLVDLSGSMETEDFTNKKGDRVDRLTAVKEVLDDFLTRRDGDRVGLVVFGNAAFVQVPFTQDLKVCRRLLDETATRMAGPRTAFGDAIGLGITMFEQSGNKDKLMIGLTDGNDTGSQVPPAEAAGIASDKGIVIHVVGVGDPTASGEEKLDEEALHAVAENTGGRYFHADDREGLEGIYAEIDRMGTREVESESYRPRRDLFHWPLAGFLLVSLFGQFLEWRRKGGWDG</sequence>
<dbReference type="RefSeq" id="WP_377088144.1">
    <property type="nucleotide sequence ID" value="NZ_JBHSJL010000014.1"/>
</dbReference>
<accession>A0ABW4ZA79</accession>
<dbReference type="PANTHER" id="PTHR22550">
    <property type="entry name" value="SPORE GERMINATION PROTEIN"/>
    <property type="match status" value="1"/>
</dbReference>
<evidence type="ECO:0000259" key="1">
    <source>
        <dbReference type="PROSITE" id="PS50234"/>
    </source>
</evidence>
<dbReference type="SMART" id="SM00327">
    <property type="entry name" value="VWA"/>
    <property type="match status" value="1"/>
</dbReference>
<dbReference type="Proteomes" id="UP001597389">
    <property type="component" value="Unassembled WGS sequence"/>
</dbReference>
<dbReference type="Gene3D" id="3.40.50.410">
    <property type="entry name" value="von Willebrand factor, type A domain"/>
    <property type="match status" value="1"/>
</dbReference>
<dbReference type="PROSITE" id="PS50234">
    <property type="entry name" value="VWFA"/>
    <property type="match status" value="1"/>
</dbReference>
<name>A0ABW4ZA79_9BACT</name>
<keyword evidence="3" id="KW-1185">Reference proteome</keyword>
<dbReference type="EMBL" id="JBHUJB010000033">
    <property type="protein sequence ID" value="MFD2158736.1"/>
    <property type="molecule type" value="Genomic_DNA"/>
</dbReference>
<gene>
    <name evidence="2" type="ORF">ACFSW8_07500</name>
</gene>
<organism evidence="2 3">
    <name type="scientific">Rubritalea tangerina</name>
    <dbReference type="NCBI Taxonomy" id="430798"/>
    <lineage>
        <taxon>Bacteria</taxon>
        <taxon>Pseudomonadati</taxon>
        <taxon>Verrucomicrobiota</taxon>
        <taxon>Verrucomicrobiia</taxon>
        <taxon>Verrucomicrobiales</taxon>
        <taxon>Rubritaleaceae</taxon>
        <taxon>Rubritalea</taxon>
    </lineage>
</organism>
<comment type="caution">
    <text evidence="2">The sequence shown here is derived from an EMBL/GenBank/DDBJ whole genome shotgun (WGS) entry which is preliminary data.</text>
</comment>
<dbReference type="SUPFAM" id="SSF53300">
    <property type="entry name" value="vWA-like"/>
    <property type="match status" value="1"/>
</dbReference>
<evidence type="ECO:0000313" key="2">
    <source>
        <dbReference type="EMBL" id="MFD2158736.1"/>
    </source>
</evidence>
<dbReference type="InterPro" id="IPR036465">
    <property type="entry name" value="vWFA_dom_sf"/>
</dbReference>
<dbReference type="InterPro" id="IPR002035">
    <property type="entry name" value="VWF_A"/>
</dbReference>
<dbReference type="InterPro" id="IPR050768">
    <property type="entry name" value="UPF0353/GerABKA_families"/>
</dbReference>
<reference evidence="3" key="1">
    <citation type="journal article" date="2019" name="Int. J. Syst. Evol. Microbiol.">
        <title>The Global Catalogue of Microorganisms (GCM) 10K type strain sequencing project: providing services to taxonomists for standard genome sequencing and annotation.</title>
        <authorList>
            <consortium name="The Broad Institute Genomics Platform"/>
            <consortium name="The Broad Institute Genome Sequencing Center for Infectious Disease"/>
            <person name="Wu L."/>
            <person name="Ma J."/>
        </authorList>
    </citation>
    <scope>NUCLEOTIDE SEQUENCE [LARGE SCALE GENOMIC DNA]</scope>
    <source>
        <strain evidence="3">CCUG 57942</strain>
    </source>
</reference>
<dbReference type="Pfam" id="PF00092">
    <property type="entry name" value="VWA"/>
    <property type="match status" value="1"/>
</dbReference>
<dbReference type="PANTHER" id="PTHR22550:SF18">
    <property type="entry name" value="VWFA DOMAIN-CONTAINING PROTEIN"/>
    <property type="match status" value="1"/>
</dbReference>
<feature type="domain" description="VWFA" evidence="1">
    <location>
        <begin position="95"/>
        <end position="279"/>
    </location>
</feature>